<dbReference type="RefSeq" id="WP_232175573.1">
    <property type="nucleotide sequence ID" value="NZ_JAJPWV010000001.1"/>
</dbReference>
<dbReference type="InterPro" id="IPR002569">
    <property type="entry name" value="Met_Sox_Rdtase_MsrA_dom"/>
</dbReference>
<dbReference type="GO" id="GO:0008113">
    <property type="term" value="F:peptide-methionine (S)-S-oxide reductase activity"/>
    <property type="evidence" value="ECO:0007669"/>
    <property type="project" value="UniProtKB-EC"/>
</dbReference>
<feature type="domain" description="Peptide methionine sulphoxide reductase MsrA" evidence="6">
    <location>
        <begin position="28"/>
        <end position="180"/>
    </location>
</feature>
<organism evidence="7 8">
    <name type="scientific">Mucilaginibacter roseus</name>
    <dbReference type="NCBI Taxonomy" id="1528868"/>
    <lineage>
        <taxon>Bacteria</taxon>
        <taxon>Pseudomonadati</taxon>
        <taxon>Bacteroidota</taxon>
        <taxon>Sphingobacteriia</taxon>
        <taxon>Sphingobacteriales</taxon>
        <taxon>Sphingobacteriaceae</taxon>
        <taxon>Mucilaginibacter</taxon>
    </lineage>
</organism>
<feature type="active site" evidence="4">
    <location>
        <position position="35"/>
    </location>
</feature>
<name>A0ABS8U0P0_9SPHI</name>
<comment type="catalytic activity">
    <reaction evidence="2 4">
        <text>L-methionyl-[protein] + [thioredoxin]-disulfide + H2O = L-methionyl-(S)-S-oxide-[protein] + [thioredoxin]-dithiol</text>
        <dbReference type="Rhea" id="RHEA:14217"/>
        <dbReference type="Rhea" id="RHEA-COMP:10698"/>
        <dbReference type="Rhea" id="RHEA-COMP:10700"/>
        <dbReference type="Rhea" id="RHEA-COMP:12313"/>
        <dbReference type="Rhea" id="RHEA-COMP:12315"/>
        <dbReference type="ChEBI" id="CHEBI:15377"/>
        <dbReference type="ChEBI" id="CHEBI:16044"/>
        <dbReference type="ChEBI" id="CHEBI:29950"/>
        <dbReference type="ChEBI" id="CHEBI:44120"/>
        <dbReference type="ChEBI" id="CHEBI:50058"/>
        <dbReference type="EC" id="1.8.4.11"/>
    </reaction>
</comment>
<evidence type="ECO:0000256" key="1">
    <source>
        <dbReference type="ARBA" id="ARBA00023002"/>
    </source>
</evidence>
<feature type="signal peptide" evidence="5">
    <location>
        <begin position="1"/>
        <end position="20"/>
    </location>
</feature>
<keyword evidence="1 4" id="KW-0560">Oxidoreductase</keyword>
<dbReference type="Proteomes" id="UP001199919">
    <property type="component" value="Unassembled WGS sequence"/>
</dbReference>
<keyword evidence="5" id="KW-0732">Signal</keyword>
<dbReference type="InterPro" id="IPR036509">
    <property type="entry name" value="Met_Sox_Rdtase_MsrA_sf"/>
</dbReference>
<comment type="similarity">
    <text evidence="4">Belongs to the MsrA Met sulfoxide reductase family.</text>
</comment>
<dbReference type="Pfam" id="PF01625">
    <property type="entry name" value="PMSR"/>
    <property type="match status" value="1"/>
</dbReference>
<dbReference type="NCBIfam" id="TIGR00401">
    <property type="entry name" value="msrA"/>
    <property type="match status" value="1"/>
</dbReference>
<evidence type="ECO:0000313" key="8">
    <source>
        <dbReference type="Proteomes" id="UP001199919"/>
    </source>
</evidence>
<sequence length="200" mass="22597">MRKIWIMVIALLVAGISVNAQPKAKAEKATFGMGCFWCTEAIFQQLKGVKKVESGYSGGKVANPTYEDVCTGKTGHAEVIQVTYDPAVISYKDLLEVFWKMHDATTLNRQGADVGTQYRSAIFYSNADQKALAEKYKNELNAQNAFGKPVVTEIAALKNFYKAEDYHQNYYKRNGSQPYCRIVIKPKMDKLEKIFKEKLK</sequence>
<keyword evidence="8" id="KW-1185">Reference proteome</keyword>
<dbReference type="Gene3D" id="3.30.1060.10">
    <property type="entry name" value="Peptide methionine sulphoxide reductase MsrA"/>
    <property type="match status" value="1"/>
</dbReference>
<dbReference type="PANTHER" id="PTHR43774">
    <property type="entry name" value="PEPTIDE METHIONINE SULFOXIDE REDUCTASE"/>
    <property type="match status" value="1"/>
</dbReference>
<gene>
    <name evidence="4 7" type="primary">msrA</name>
    <name evidence="7" type="ORF">LT679_03460</name>
</gene>
<evidence type="ECO:0000256" key="2">
    <source>
        <dbReference type="ARBA" id="ARBA00047806"/>
    </source>
</evidence>
<evidence type="ECO:0000259" key="6">
    <source>
        <dbReference type="Pfam" id="PF01625"/>
    </source>
</evidence>
<accession>A0ABS8U0P0</accession>
<dbReference type="EC" id="1.8.4.11" evidence="4"/>
<dbReference type="PANTHER" id="PTHR43774:SF1">
    <property type="entry name" value="PEPTIDE METHIONINE SULFOXIDE REDUCTASE MSRA 2"/>
    <property type="match status" value="1"/>
</dbReference>
<evidence type="ECO:0000313" key="7">
    <source>
        <dbReference type="EMBL" id="MCD8739650.1"/>
    </source>
</evidence>
<evidence type="ECO:0000256" key="4">
    <source>
        <dbReference type="HAMAP-Rule" id="MF_01401"/>
    </source>
</evidence>
<comment type="function">
    <text evidence="4">Has an important function as a repair enzyme for proteins that have been inactivated by oxidation. Catalyzes the reversible oxidation-reduction of methionine sulfoxide in proteins to methionine.</text>
</comment>
<dbReference type="HAMAP" id="MF_01401">
    <property type="entry name" value="MsrA"/>
    <property type="match status" value="1"/>
</dbReference>
<proteinExistence type="inferred from homology"/>
<comment type="catalytic activity">
    <reaction evidence="3 4">
        <text>[thioredoxin]-disulfide + L-methionine + H2O = L-methionine (S)-S-oxide + [thioredoxin]-dithiol</text>
        <dbReference type="Rhea" id="RHEA:19993"/>
        <dbReference type="Rhea" id="RHEA-COMP:10698"/>
        <dbReference type="Rhea" id="RHEA-COMP:10700"/>
        <dbReference type="ChEBI" id="CHEBI:15377"/>
        <dbReference type="ChEBI" id="CHEBI:29950"/>
        <dbReference type="ChEBI" id="CHEBI:50058"/>
        <dbReference type="ChEBI" id="CHEBI:57844"/>
        <dbReference type="ChEBI" id="CHEBI:58772"/>
        <dbReference type="EC" id="1.8.4.11"/>
    </reaction>
</comment>
<protein>
    <recommendedName>
        <fullName evidence="4">Peptide methionine sulfoxide reductase MsrA</fullName>
        <shortName evidence="4">Protein-methionine-S-oxide reductase</shortName>
        <ecNumber evidence="4">1.8.4.11</ecNumber>
    </recommendedName>
    <alternativeName>
        <fullName evidence="4">Peptide-methionine (S)-S-oxide reductase</fullName>
        <shortName evidence="4">Peptide Met(O) reductase</shortName>
    </alternativeName>
</protein>
<comment type="caution">
    <text evidence="7">The sequence shown here is derived from an EMBL/GenBank/DDBJ whole genome shotgun (WGS) entry which is preliminary data.</text>
</comment>
<feature type="chain" id="PRO_5046545409" description="Peptide methionine sulfoxide reductase MsrA" evidence="5">
    <location>
        <begin position="21"/>
        <end position="200"/>
    </location>
</feature>
<reference evidence="7 8" key="1">
    <citation type="submission" date="2021-12" db="EMBL/GenBank/DDBJ databases">
        <title>Mucilaginibacter roseus genome.</title>
        <authorList>
            <person name="Ferreira J.R."/>
            <person name="Newman J.D."/>
        </authorList>
    </citation>
    <scope>NUCLEOTIDE SEQUENCE [LARGE SCALE GENOMIC DNA]</scope>
    <source>
        <strain evidence="7 8">LMG 28454</strain>
    </source>
</reference>
<evidence type="ECO:0000256" key="3">
    <source>
        <dbReference type="ARBA" id="ARBA00048782"/>
    </source>
</evidence>
<dbReference type="EMBL" id="JAJPWV010000001">
    <property type="protein sequence ID" value="MCD8739650.1"/>
    <property type="molecule type" value="Genomic_DNA"/>
</dbReference>
<evidence type="ECO:0000256" key="5">
    <source>
        <dbReference type="SAM" id="SignalP"/>
    </source>
</evidence>
<dbReference type="SUPFAM" id="SSF55068">
    <property type="entry name" value="Peptide methionine sulfoxide reductase"/>
    <property type="match status" value="1"/>
</dbReference>